<keyword evidence="10" id="KW-0535">Nitrogen fixation</keyword>
<evidence type="ECO:0000256" key="3">
    <source>
        <dbReference type="ARBA" id="ARBA00022448"/>
    </source>
</evidence>
<organism evidence="13 14">
    <name type="scientific">Niveibacterium umoris</name>
    <dbReference type="NCBI Taxonomy" id="1193620"/>
    <lineage>
        <taxon>Bacteria</taxon>
        <taxon>Pseudomonadati</taxon>
        <taxon>Pseudomonadota</taxon>
        <taxon>Betaproteobacteria</taxon>
        <taxon>Rhodocyclales</taxon>
        <taxon>Rhodocyclaceae</taxon>
        <taxon>Niveibacterium</taxon>
    </lineage>
</organism>
<dbReference type="InterPro" id="IPR017900">
    <property type="entry name" value="4Fe4S_Fe_S_CS"/>
</dbReference>
<evidence type="ECO:0000256" key="2">
    <source>
        <dbReference type="ARBA" id="ARBA00003532"/>
    </source>
</evidence>
<evidence type="ECO:0000256" key="9">
    <source>
        <dbReference type="ARBA" id="ARBA00023014"/>
    </source>
</evidence>
<keyword evidence="4" id="KW-0004">4Fe-4S</keyword>
<evidence type="ECO:0000313" key="14">
    <source>
        <dbReference type="Proteomes" id="UP000561045"/>
    </source>
</evidence>
<evidence type="ECO:0000256" key="6">
    <source>
        <dbReference type="ARBA" id="ARBA00022737"/>
    </source>
</evidence>
<dbReference type="InterPro" id="IPR017896">
    <property type="entry name" value="4Fe4S_Fe-S-bd"/>
</dbReference>
<dbReference type="SUPFAM" id="SSF54862">
    <property type="entry name" value="4Fe-4S ferredoxins"/>
    <property type="match status" value="1"/>
</dbReference>
<name>A0A840BJK7_9RHOO</name>
<keyword evidence="6" id="KW-0677">Repeat</keyword>
<feature type="domain" description="4Fe-4S ferredoxin-type" evidence="12">
    <location>
        <begin position="18"/>
        <end position="47"/>
    </location>
</feature>
<protein>
    <recommendedName>
        <fullName evidence="11">Ferredoxin III</fullName>
    </recommendedName>
</protein>
<evidence type="ECO:0000256" key="8">
    <source>
        <dbReference type="ARBA" id="ARBA00023004"/>
    </source>
</evidence>
<comment type="caution">
    <text evidence="13">The sequence shown here is derived from an EMBL/GenBank/DDBJ whole genome shotgun (WGS) entry which is preliminary data.</text>
</comment>
<dbReference type="Gene3D" id="3.30.70.20">
    <property type="match status" value="1"/>
</dbReference>
<gene>
    <name evidence="13" type="ORF">GGR36_001067</name>
</gene>
<comment type="function">
    <text evidence="2">Ferredoxins are iron-sulfur proteins that transfer electrons in a wide variety of metabolic reactions.</text>
</comment>
<dbReference type="PANTHER" id="PTHR43687">
    <property type="entry name" value="ADENYLYLSULFATE REDUCTASE, BETA SUBUNIT"/>
    <property type="match status" value="1"/>
</dbReference>
<dbReference type="GO" id="GO:0051539">
    <property type="term" value="F:4 iron, 4 sulfur cluster binding"/>
    <property type="evidence" value="ECO:0007669"/>
    <property type="project" value="UniProtKB-KW"/>
</dbReference>
<dbReference type="InterPro" id="IPR014283">
    <property type="entry name" value="FdIII_4_nif"/>
</dbReference>
<dbReference type="Pfam" id="PF12838">
    <property type="entry name" value="Fer4_7"/>
    <property type="match status" value="1"/>
</dbReference>
<evidence type="ECO:0000256" key="11">
    <source>
        <dbReference type="ARBA" id="ARBA00030616"/>
    </source>
</evidence>
<dbReference type="PROSITE" id="PS00198">
    <property type="entry name" value="4FE4S_FER_1"/>
    <property type="match status" value="1"/>
</dbReference>
<reference evidence="13 14" key="1">
    <citation type="submission" date="2020-08" db="EMBL/GenBank/DDBJ databases">
        <title>Genomic Encyclopedia of Type Strains, Phase IV (KMG-IV): sequencing the most valuable type-strain genomes for metagenomic binning, comparative biology and taxonomic classification.</title>
        <authorList>
            <person name="Goeker M."/>
        </authorList>
    </citation>
    <scope>NUCLEOTIDE SEQUENCE [LARGE SCALE GENOMIC DNA]</scope>
    <source>
        <strain evidence="13 14">DSM 106739</strain>
    </source>
</reference>
<evidence type="ECO:0000256" key="4">
    <source>
        <dbReference type="ARBA" id="ARBA00022485"/>
    </source>
</evidence>
<accession>A0A840BJK7</accession>
<dbReference type="NCBIfam" id="TIGR02936">
    <property type="entry name" value="fdxN_nitrog"/>
    <property type="match status" value="1"/>
</dbReference>
<evidence type="ECO:0000256" key="7">
    <source>
        <dbReference type="ARBA" id="ARBA00022982"/>
    </source>
</evidence>
<keyword evidence="14" id="KW-1185">Reference proteome</keyword>
<comment type="cofactor">
    <cofactor evidence="1">
        <name>[4Fe-4S] cluster</name>
        <dbReference type="ChEBI" id="CHEBI:49883"/>
    </cofactor>
</comment>
<dbReference type="RefSeq" id="WP_183632665.1">
    <property type="nucleotide sequence ID" value="NZ_BAABLE010000011.1"/>
</dbReference>
<proteinExistence type="predicted"/>
<evidence type="ECO:0000259" key="12">
    <source>
        <dbReference type="PROSITE" id="PS51379"/>
    </source>
</evidence>
<dbReference type="PANTHER" id="PTHR43687:SF1">
    <property type="entry name" value="FERREDOXIN III"/>
    <property type="match status" value="1"/>
</dbReference>
<keyword evidence="9" id="KW-0411">Iron-sulfur</keyword>
<keyword evidence="7" id="KW-0249">Electron transport</keyword>
<keyword evidence="8" id="KW-0408">Iron</keyword>
<evidence type="ECO:0000256" key="5">
    <source>
        <dbReference type="ARBA" id="ARBA00022723"/>
    </source>
</evidence>
<evidence type="ECO:0000313" key="13">
    <source>
        <dbReference type="EMBL" id="MBB4011759.1"/>
    </source>
</evidence>
<feature type="domain" description="4Fe-4S ferredoxin-type" evidence="12">
    <location>
        <begin position="66"/>
        <end position="96"/>
    </location>
</feature>
<evidence type="ECO:0000256" key="1">
    <source>
        <dbReference type="ARBA" id="ARBA00001966"/>
    </source>
</evidence>
<sequence>MSDITGITRGGTPWTPEFAVELDAKKCIGCGRCYKVCTRDVLELIDRSEDDLPEDDDDDDSESISSVMSLADPMDCTGCGACSRVCPKACFTHSAMPLAA</sequence>
<dbReference type="GO" id="GO:0046872">
    <property type="term" value="F:metal ion binding"/>
    <property type="evidence" value="ECO:0007669"/>
    <property type="project" value="UniProtKB-KW"/>
</dbReference>
<dbReference type="AlphaFoldDB" id="A0A840BJK7"/>
<keyword evidence="3" id="KW-0813">Transport</keyword>
<keyword evidence="5" id="KW-0479">Metal-binding</keyword>
<evidence type="ECO:0000256" key="10">
    <source>
        <dbReference type="ARBA" id="ARBA00023231"/>
    </source>
</evidence>
<dbReference type="InterPro" id="IPR050572">
    <property type="entry name" value="Fe-S_Ferredoxin"/>
</dbReference>
<dbReference type="PROSITE" id="PS51379">
    <property type="entry name" value="4FE4S_FER_2"/>
    <property type="match status" value="2"/>
</dbReference>
<dbReference type="EMBL" id="JACIET010000001">
    <property type="protein sequence ID" value="MBB4011759.1"/>
    <property type="molecule type" value="Genomic_DNA"/>
</dbReference>
<dbReference type="Proteomes" id="UP000561045">
    <property type="component" value="Unassembled WGS sequence"/>
</dbReference>